<dbReference type="Proteomes" id="UP000569914">
    <property type="component" value="Unassembled WGS sequence"/>
</dbReference>
<comment type="caution">
    <text evidence="1">The sequence shown here is derived from an EMBL/GenBank/DDBJ whole genome shotgun (WGS) entry which is preliminary data.</text>
</comment>
<reference evidence="1 2" key="1">
    <citation type="submission" date="2020-07" db="EMBL/GenBank/DDBJ databases">
        <title>Sequencing the genomes of 1000 actinobacteria strains.</title>
        <authorList>
            <person name="Klenk H.-P."/>
        </authorList>
    </citation>
    <scope>NUCLEOTIDE SEQUENCE [LARGE SCALE GENOMIC DNA]</scope>
    <source>
        <strain evidence="1 2">DSM 22083</strain>
    </source>
</reference>
<keyword evidence="2" id="KW-1185">Reference proteome</keyword>
<dbReference type="AlphaFoldDB" id="A0A7Y9I4H6"/>
<accession>A0A7Y9I4H6</accession>
<dbReference type="EMBL" id="JACCBU010000001">
    <property type="protein sequence ID" value="NYE69938.1"/>
    <property type="molecule type" value="Genomic_DNA"/>
</dbReference>
<gene>
    <name evidence="1" type="ORF">BKA15_001267</name>
</gene>
<dbReference type="RefSeq" id="WP_179749047.1">
    <property type="nucleotide sequence ID" value="NZ_JACCBU010000001.1"/>
</dbReference>
<evidence type="ECO:0000313" key="2">
    <source>
        <dbReference type="Proteomes" id="UP000569914"/>
    </source>
</evidence>
<name>A0A7Y9I4H6_9ACTN</name>
<organism evidence="1 2">
    <name type="scientific">Microlunatus parietis</name>
    <dbReference type="NCBI Taxonomy" id="682979"/>
    <lineage>
        <taxon>Bacteria</taxon>
        <taxon>Bacillati</taxon>
        <taxon>Actinomycetota</taxon>
        <taxon>Actinomycetes</taxon>
        <taxon>Propionibacteriales</taxon>
        <taxon>Propionibacteriaceae</taxon>
        <taxon>Microlunatus</taxon>
    </lineage>
</organism>
<proteinExistence type="predicted"/>
<protein>
    <submittedName>
        <fullName evidence="1">Uncharacterized protein</fullName>
    </submittedName>
</protein>
<evidence type="ECO:0000313" key="1">
    <source>
        <dbReference type="EMBL" id="NYE69938.1"/>
    </source>
</evidence>
<sequence>MAGELVEHRVQLWFGQHLLREYRAEPTAATEYAKAMGLRFPGIMIKVDRAAVDGLVHLPCEQLWTVMTP</sequence>